<dbReference type="GO" id="GO:0009190">
    <property type="term" value="P:cyclic nucleotide biosynthetic process"/>
    <property type="evidence" value="ECO:0007669"/>
    <property type="project" value="InterPro"/>
</dbReference>
<evidence type="ECO:0000256" key="1">
    <source>
        <dbReference type="SAM" id="Phobius"/>
    </source>
</evidence>
<evidence type="ECO:0000313" key="3">
    <source>
        <dbReference type="EMBL" id="SZX65003.1"/>
    </source>
</evidence>
<dbReference type="SUPFAM" id="SSF55073">
    <property type="entry name" value="Nucleotide cyclase"/>
    <property type="match status" value="1"/>
</dbReference>
<dbReference type="EMBL" id="FNXT01000524">
    <property type="protein sequence ID" value="SZX65003.1"/>
    <property type="molecule type" value="Genomic_DNA"/>
</dbReference>
<feature type="transmembrane region" description="Helical" evidence="1">
    <location>
        <begin position="333"/>
        <end position="351"/>
    </location>
</feature>
<feature type="domain" description="Guanylate cyclase" evidence="2">
    <location>
        <begin position="22"/>
        <end position="149"/>
    </location>
</feature>
<organism evidence="3 4">
    <name type="scientific">Tetradesmus obliquus</name>
    <name type="common">Green alga</name>
    <name type="synonym">Acutodesmus obliquus</name>
    <dbReference type="NCBI Taxonomy" id="3088"/>
    <lineage>
        <taxon>Eukaryota</taxon>
        <taxon>Viridiplantae</taxon>
        <taxon>Chlorophyta</taxon>
        <taxon>core chlorophytes</taxon>
        <taxon>Chlorophyceae</taxon>
        <taxon>CS clade</taxon>
        <taxon>Sphaeropleales</taxon>
        <taxon>Scenedesmaceae</taxon>
        <taxon>Tetradesmus</taxon>
    </lineage>
</organism>
<dbReference type="PROSITE" id="PS50125">
    <property type="entry name" value="GUANYLATE_CYCLASE_2"/>
    <property type="match status" value="1"/>
</dbReference>
<keyword evidence="1" id="KW-0812">Transmembrane</keyword>
<dbReference type="GO" id="GO:0035556">
    <property type="term" value="P:intracellular signal transduction"/>
    <property type="evidence" value="ECO:0007669"/>
    <property type="project" value="InterPro"/>
</dbReference>
<feature type="transmembrane region" description="Helical" evidence="1">
    <location>
        <begin position="301"/>
        <end position="321"/>
    </location>
</feature>
<dbReference type="AlphaFoldDB" id="A0A383VJ83"/>
<feature type="transmembrane region" description="Helical" evidence="1">
    <location>
        <begin position="479"/>
        <end position="501"/>
    </location>
</feature>
<proteinExistence type="predicted"/>
<keyword evidence="1" id="KW-1133">Transmembrane helix</keyword>
<dbReference type="Pfam" id="PF00211">
    <property type="entry name" value="Guanylate_cyc"/>
    <property type="match status" value="1"/>
</dbReference>
<name>A0A383VJ83_TETOB</name>
<keyword evidence="4" id="KW-1185">Reference proteome</keyword>
<dbReference type="Gene3D" id="3.30.70.1230">
    <property type="entry name" value="Nucleotide cyclase"/>
    <property type="match status" value="1"/>
</dbReference>
<keyword evidence="1" id="KW-0472">Membrane</keyword>
<evidence type="ECO:0000259" key="2">
    <source>
        <dbReference type="PROSITE" id="PS50125"/>
    </source>
</evidence>
<accession>A0A383VJ83</accession>
<dbReference type="Proteomes" id="UP000256970">
    <property type="component" value="Unassembled WGS sequence"/>
</dbReference>
<dbReference type="InterPro" id="IPR001054">
    <property type="entry name" value="A/G_cyclase"/>
</dbReference>
<evidence type="ECO:0000313" key="4">
    <source>
        <dbReference type="Proteomes" id="UP000256970"/>
    </source>
</evidence>
<dbReference type="InterPro" id="IPR029787">
    <property type="entry name" value="Nucleotide_cyclase"/>
</dbReference>
<feature type="transmembrane region" description="Helical" evidence="1">
    <location>
        <begin position="440"/>
        <end position="459"/>
    </location>
</feature>
<gene>
    <name evidence="3" type="ORF">BQ4739_LOCUS5473</name>
</gene>
<reference evidence="3 4" key="1">
    <citation type="submission" date="2016-10" db="EMBL/GenBank/DDBJ databases">
        <authorList>
            <person name="Cai Z."/>
        </authorList>
    </citation>
    <scope>NUCLEOTIDE SEQUENCE [LARGE SCALE GENOMIC DNA]</scope>
</reference>
<sequence length="543" mass="57489">MEQILDVDAGQPPYVELFTHHPLMFMSLGNHRMACKQATPKDLLFWSHSVQCKIDDVAAALGLYKIRMLGPCCMFASTPEMPAKQQAGVMFTAAKRLSSILAEASLPGGDALATQITIHAGKYAGGVVGKGSWTYEVFGSDVQDLLDMDRCCSPNSIQVSDPVLSLLGLETAQFAPSCKLLCGGHEVLLHRWLGQAADAPPGMQAGTAAAAAAAARKGAQHDLPVAHLSPDDQRAAMQQQQQFGQLTPSAYGLSSGSKHAKQHAWLDSEGERSASSAMQPNLQFKDAELEGRYVASQVEQWAHMDGVFVAVTLLLLVAAAYGSSAQGLQQQLLLSVGHWLVPAVAGCWMLLQPRSYCRRREAVWAVHRVLAAAHTAGVIGLVMLQQRWQLPGAAAGMAAAGAAAEGLLRMQQSAAGMLRRRALAMLVESLGFKVRFKTHLLTLTLNVAATTLGVLWQCWSGAAAPATAAAAAAGSPGPWLWELLLQLCVGCVAPTVLLYFWEADEIAASVGGSAPGSRRCSVDEPAEYDDACGAAMLGKAKAL</sequence>
<dbReference type="STRING" id="3088.A0A383VJ83"/>
<feature type="transmembrane region" description="Helical" evidence="1">
    <location>
        <begin position="363"/>
        <end position="384"/>
    </location>
</feature>
<protein>
    <recommendedName>
        <fullName evidence="2">Guanylate cyclase domain-containing protein</fullName>
    </recommendedName>
</protein>
<feature type="transmembrane region" description="Helical" evidence="1">
    <location>
        <begin position="390"/>
        <end position="410"/>
    </location>
</feature>